<name>A0A2M7TL14_UNCKA</name>
<proteinExistence type="predicted"/>
<evidence type="ECO:0000313" key="3">
    <source>
        <dbReference type="Proteomes" id="UP000228920"/>
    </source>
</evidence>
<reference evidence="3" key="1">
    <citation type="submission" date="2017-09" db="EMBL/GenBank/DDBJ databases">
        <title>Depth-based differentiation of microbial function through sediment-hosted aquifers and enrichment of novel symbionts in the deep terrestrial subsurface.</title>
        <authorList>
            <person name="Probst A.J."/>
            <person name="Ladd B."/>
            <person name="Jarett J.K."/>
            <person name="Geller-Mcgrath D.E."/>
            <person name="Sieber C.M.K."/>
            <person name="Emerson J.B."/>
            <person name="Anantharaman K."/>
            <person name="Thomas B.C."/>
            <person name="Malmstrom R."/>
            <person name="Stieglmeier M."/>
            <person name="Klingl A."/>
            <person name="Woyke T."/>
            <person name="Ryan C.M."/>
            <person name="Banfield J.F."/>
        </authorList>
    </citation>
    <scope>NUCLEOTIDE SEQUENCE [LARGE SCALE GENOMIC DNA]</scope>
</reference>
<protein>
    <recommendedName>
        <fullName evidence="4">TVP38/TMEM64 family membrane protein</fullName>
    </recommendedName>
</protein>
<dbReference type="Proteomes" id="UP000228920">
    <property type="component" value="Unassembled WGS sequence"/>
</dbReference>
<dbReference type="AlphaFoldDB" id="A0A2M7TL14"/>
<feature type="transmembrane region" description="Helical" evidence="1">
    <location>
        <begin position="178"/>
        <end position="205"/>
    </location>
</feature>
<sequence length="218" mass="24079">MFSLSNLKRIGFVLLIIAPAIVIHFGSTSNLVVELTSKIQTFLPLYVISLLIFKAVSIIYPPLPGIAVTLASVPLIGWPLAYVTDIVGGALGASVSFFLGKKYGFTILQKMVGETATKKLKTIKLKQKNQVEASVFFRFASGGMLSDALSWGASLIGFRYAPFISGYVISHLLTTLPIFYLFGMTISTSLWVLIGLTLIIAWIVIFRLRSRYFEHNYE</sequence>
<keyword evidence="1" id="KW-0472">Membrane</keyword>
<accession>A0A2M7TL14</accession>
<evidence type="ECO:0008006" key="4">
    <source>
        <dbReference type="Google" id="ProtNLM"/>
    </source>
</evidence>
<feature type="transmembrane region" description="Helical" evidence="1">
    <location>
        <begin position="45"/>
        <end position="63"/>
    </location>
</feature>
<feature type="transmembrane region" description="Helical" evidence="1">
    <location>
        <begin position="75"/>
        <end position="100"/>
    </location>
</feature>
<organism evidence="2 3">
    <name type="scientific">candidate division WWE3 bacterium CG_4_10_14_0_2_um_filter_41_14</name>
    <dbReference type="NCBI Taxonomy" id="1975072"/>
    <lineage>
        <taxon>Bacteria</taxon>
        <taxon>Katanobacteria</taxon>
    </lineage>
</organism>
<evidence type="ECO:0000256" key="1">
    <source>
        <dbReference type="SAM" id="Phobius"/>
    </source>
</evidence>
<dbReference type="EMBL" id="PFNL01000035">
    <property type="protein sequence ID" value="PIZ47625.1"/>
    <property type="molecule type" value="Genomic_DNA"/>
</dbReference>
<feature type="transmembrane region" description="Helical" evidence="1">
    <location>
        <begin position="12"/>
        <end position="33"/>
    </location>
</feature>
<keyword evidence="1" id="KW-0812">Transmembrane</keyword>
<gene>
    <name evidence="2" type="ORF">COY32_01305</name>
</gene>
<keyword evidence="1" id="KW-1133">Transmembrane helix</keyword>
<evidence type="ECO:0000313" key="2">
    <source>
        <dbReference type="EMBL" id="PIZ47625.1"/>
    </source>
</evidence>
<feature type="transmembrane region" description="Helical" evidence="1">
    <location>
        <begin position="135"/>
        <end position="158"/>
    </location>
</feature>
<comment type="caution">
    <text evidence="2">The sequence shown here is derived from an EMBL/GenBank/DDBJ whole genome shotgun (WGS) entry which is preliminary data.</text>
</comment>